<proteinExistence type="predicted"/>
<sequence length="390" mass="43643">MRRARLTNIVRHAVEHTDFYAGHEPDHLADLPVVDKMTFRTQGPAMLARGVDRSTLHPHYTSGSTGIPFESLWDAGKVLRNQADTVALAERAGYRLGTPLLYLRAWGGQYGKGRLRRLKEGITPIEVRTLDASRAREVLLAIRRRSHPVMMLGYGSALEELCRASERTGIDVRGRVAGVIAFGETPTTYLRTAVPVTFGRPLVARYSNTENGLIAQQEPGESAYRINVAGYHVEILRHGSDEPADPGEEGRIVLTDLFNRAMPFVRYDTGDLGAFGADEDGIVDDTVLVSMSGRTYDRLFDTHGRFVNPMVTPELADYDLRQFQLVQTGHGRYTLRINADRDPERDARIRAEFLDVLGADADLRFEYVDEVPLLSSGKRRPVLNEWRPGQ</sequence>
<keyword evidence="2" id="KW-1185">Reference proteome</keyword>
<keyword evidence="1" id="KW-0548">Nucleotidyltransferase</keyword>
<evidence type="ECO:0000313" key="1">
    <source>
        <dbReference type="EMBL" id="GEO32416.1"/>
    </source>
</evidence>
<dbReference type="RefSeq" id="WP_146898535.1">
    <property type="nucleotide sequence ID" value="NZ_BAAARM010000001.1"/>
</dbReference>
<dbReference type="InterPro" id="IPR042099">
    <property type="entry name" value="ANL_N_sf"/>
</dbReference>
<dbReference type="Proteomes" id="UP000321181">
    <property type="component" value="Unassembled WGS sequence"/>
</dbReference>
<keyword evidence="1" id="KW-0808">Transferase</keyword>
<dbReference type="OrthoDB" id="580775at2"/>
<name>A0A512D7G1_9CELL</name>
<dbReference type="Gene3D" id="3.40.50.12780">
    <property type="entry name" value="N-terminal domain of ligase-like"/>
    <property type="match status" value="1"/>
</dbReference>
<dbReference type="AlphaFoldDB" id="A0A512D7G1"/>
<dbReference type="EMBL" id="BJYY01000001">
    <property type="protein sequence ID" value="GEO32416.1"/>
    <property type="molecule type" value="Genomic_DNA"/>
</dbReference>
<evidence type="ECO:0000313" key="2">
    <source>
        <dbReference type="Proteomes" id="UP000321181"/>
    </source>
</evidence>
<dbReference type="GO" id="GO:0016779">
    <property type="term" value="F:nucleotidyltransferase activity"/>
    <property type="evidence" value="ECO:0007669"/>
    <property type="project" value="UniProtKB-KW"/>
</dbReference>
<gene>
    <name evidence="1" type="ORF">CAE01nite_01410</name>
</gene>
<dbReference type="PANTHER" id="PTHR36932">
    <property type="entry name" value="CAPSULAR POLYSACCHARIDE BIOSYNTHESIS PROTEIN"/>
    <property type="match status" value="1"/>
</dbReference>
<dbReference type="InterPro" id="IPR053158">
    <property type="entry name" value="CapK_Type1_Caps_Biosynth"/>
</dbReference>
<dbReference type="PANTHER" id="PTHR36932:SF1">
    <property type="entry name" value="CAPSULAR POLYSACCHARIDE BIOSYNTHESIS PROTEIN"/>
    <property type="match status" value="1"/>
</dbReference>
<accession>A0A512D7G1</accession>
<dbReference type="SUPFAM" id="SSF56801">
    <property type="entry name" value="Acetyl-CoA synthetase-like"/>
    <property type="match status" value="1"/>
</dbReference>
<protein>
    <submittedName>
        <fullName evidence="1">Adenylyltransferase</fullName>
    </submittedName>
</protein>
<reference evidence="1 2" key="1">
    <citation type="submission" date="2019-07" db="EMBL/GenBank/DDBJ databases">
        <title>Whole genome shotgun sequence of Cellulomonas aerilata NBRC 106308.</title>
        <authorList>
            <person name="Hosoyama A."/>
            <person name="Uohara A."/>
            <person name="Ohji S."/>
            <person name="Ichikawa N."/>
        </authorList>
    </citation>
    <scope>NUCLEOTIDE SEQUENCE [LARGE SCALE GENOMIC DNA]</scope>
    <source>
        <strain evidence="1 2">NBRC 106308</strain>
    </source>
</reference>
<organism evidence="1 2">
    <name type="scientific">Cellulomonas aerilata</name>
    <dbReference type="NCBI Taxonomy" id="515326"/>
    <lineage>
        <taxon>Bacteria</taxon>
        <taxon>Bacillati</taxon>
        <taxon>Actinomycetota</taxon>
        <taxon>Actinomycetes</taxon>
        <taxon>Micrococcales</taxon>
        <taxon>Cellulomonadaceae</taxon>
        <taxon>Cellulomonas</taxon>
    </lineage>
</organism>
<comment type="caution">
    <text evidence="1">The sequence shown here is derived from an EMBL/GenBank/DDBJ whole genome shotgun (WGS) entry which is preliminary data.</text>
</comment>